<evidence type="ECO:0000313" key="3">
    <source>
        <dbReference type="EMBL" id="CAD7089546.1"/>
    </source>
</evidence>
<evidence type="ECO:0000313" key="4">
    <source>
        <dbReference type="Proteomes" id="UP000594454"/>
    </source>
</evidence>
<dbReference type="Gene3D" id="1.10.510.10">
    <property type="entry name" value="Transferase(Phosphotransferase) domain 1"/>
    <property type="match status" value="1"/>
</dbReference>
<dbReference type="AlphaFoldDB" id="A0A7R8UZW6"/>
<dbReference type="GO" id="GO:0005524">
    <property type="term" value="F:ATP binding"/>
    <property type="evidence" value="ECO:0007669"/>
    <property type="project" value="InterPro"/>
</dbReference>
<dbReference type="FunCoup" id="A0A7R8UZW6">
    <property type="interactions" value="803"/>
</dbReference>
<organism evidence="3 4">
    <name type="scientific">Hermetia illucens</name>
    <name type="common">Black soldier fly</name>
    <dbReference type="NCBI Taxonomy" id="343691"/>
    <lineage>
        <taxon>Eukaryota</taxon>
        <taxon>Metazoa</taxon>
        <taxon>Ecdysozoa</taxon>
        <taxon>Arthropoda</taxon>
        <taxon>Hexapoda</taxon>
        <taxon>Insecta</taxon>
        <taxon>Pterygota</taxon>
        <taxon>Neoptera</taxon>
        <taxon>Endopterygota</taxon>
        <taxon>Diptera</taxon>
        <taxon>Brachycera</taxon>
        <taxon>Stratiomyomorpha</taxon>
        <taxon>Stratiomyidae</taxon>
        <taxon>Hermetiinae</taxon>
        <taxon>Hermetia</taxon>
    </lineage>
</organism>
<dbReference type="InterPro" id="IPR045307">
    <property type="entry name" value="ADCK1_dom"/>
</dbReference>
<dbReference type="Pfam" id="PF03109">
    <property type="entry name" value="ABC1"/>
    <property type="match status" value="1"/>
</dbReference>
<evidence type="ECO:0000259" key="2">
    <source>
        <dbReference type="PROSITE" id="PS50011"/>
    </source>
</evidence>
<keyword evidence="4" id="KW-1185">Reference proteome</keyword>
<dbReference type="GO" id="GO:0055088">
    <property type="term" value="P:lipid homeostasis"/>
    <property type="evidence" value="ECO:0007669"/>
    <property type="project" value="TreeGrafter"/>
</dbReference>
<feature type="domain" description="Protein kinase" evidence="2">
    <location>
        <begin position="148"/>
        <end position="514"/>
    </location>
</feature>
<dbReference type="InterPro" id="IPR051130">
    <property type="entry name" value="Mito_struct-func_regulator"/>
</dbReference>
<dbReference type="SMART" id="SM00220">
    <property type="entry name" value="S_TKc"/>
    <property type="match status" value="1"/>
</dbReference>
<dbReference type="GO" id="GO:0005743">
    <property type="term" value="C:mitochondrial inner membrane"/>
    <property type="evidence" value="ECO:0007669"/>
    <property type="project" value="TreeGrafter"/>
</dbReference>
<proteinExistence type="inferred from homology"/>
<dbReference type="OrthoDB" id="427480at2759"/>
<dbReference type="InterPro" id="IPR011009">
    <property type="entry name" value="Kinase-like_dom_sf"/>
</dbReference>
<accession>A0A7R8UZW6</accession>
<dbReference type="InterPro" id="IPR004147">
    <property type="entry name" value="ABC1_dom"/>
</dbReference>
<protein>
    <recommendedName>
        <fullName evidence="2">Protein kinase domain-containing protein</fullName>
    </recommendedName>
</protein>
<dbReference type="GO" id="GO:0004672">
    <property type="term" value="F:protein kinase activity"/>
    <property type="evidence" value="ECO:0007669"/>
    <property type="project" value="InterPro"/>
</dbReference>
<dbReference type="SUPFAM" id="SSF56112">
    <property type="entry name" value="Protein kinase-like (PK-like)"/>
    <property type="match status" value="1"/>
</dbReference>
<reference evidence="3 4" key="1">
    <citation type="submission" date="2020-11" db="EMBL/GenBank/DDBJ databases">
        <authorList>
            <person name="Wallbank WR R."/>
            <person name="Pardo Diaz C."/>
            <person name="Kozak K."/>
            <person name="Martin S."/>
            <person name="Jiggins C."/>
            <person name="Moest M."/>
            <person name="Warren A I."/>
            <person name="Generalovic N T."/>
            <person name="Byers J.R.P. K."/>
            <person name="Montejo-Kovacevich G."/>
            <person name="Yen C E."/>
        </authorList>
    </citation>
    <scope>NUCLEOTIDE SEQUENCE [LARGE SCALE GENOMIC DNA]</scope>
</reference>
<dbReference type="PANTHER" id="PTHR43173">
    <property type="entry name" value="ABC1 FAMILY PROTEIN"/>
    <property type="match status" value="1"/>
</dbReference>
<comment type="similarity">
    <text evidence="1">Belongs to the protein kinase superfamily. ADCK protein kinase family.</text>
</comment>
<sequence>MIRRVVTYSALAAGALGTGLSLHANDYDVNSLGIVRLGRAAATVYDIGITYKTELFYREWDKTTDEYKSEKSRVHKIAASKLLDLICANKGVYIKVGQHIGALDYLLPAEFVQTMKVLHNDAPSNPIEDLYKVIKQDLKKNPDEIFESFEREPLGTASLAQVHKAKLKTGEIVAVKVQHPYVRGNSLVDMKTMEYLVKLMSFVFPEFKIQWLVDESKKNLPIELDFLNEGRNAEKIAKIFKNYKWLKIPKIYWEHSTKRVLVMEYLDGGHVTDLNYIKENKIDTHEVSNKIGRLYSDMIFIHGFVHSDPHPGNILVKKDPATSKTDIVLLDHGLYANLTDKFRYEYSKLWLSILRVDRNAMRLHATNLGIQDNLYGLLACMVTGRSWDSILSGVDKTKYTSAEKDIVQNNSKVVLPRIADVLEQVNRQMLLILKTNDLIRGIETTLGTHNRMTAFWVMSKCCVRSVYDEEKKKRPARLSKISSTLRENWEIFKLNIYYLYLSIVNLTGLSALKR</sequence>
<dbReference type="CDD" id="cd13969">
    <property type="entry name" value="ADCK1-like"/>
    <property type="match status" value="1"/>
</dbReference>
<dbReference type="PROSITE" id="PS50011">
    <property type="entry name" value="PROTEIN_KINASE_DOM"/>
    <property type="match status" value="1"/>
</dbReference>
<dbReference type="PANTHER" id="PTHR43173:SF19">
    <property type="entry name" value="AARF DOMAIN-CONTAINING PROTEIN KINASE 1"/>
    <property type="match status" value="1"/>
</dbReference>
<name>A0A7R8UZW6_HERIL</name>
<evidence type="ECO:0000256" key="1">
    <source>
        <dbReference type="ARBA" id="ARBA00009670"/>
    </source>
</evidence>
<gene>
    <name evidence="3" type="ORF">HERILL_LOCUS12087</name>
</gene>
<dbReference type="GO" id="GO:0007005">
    <property type="term" value="P:mitochondrion organization"/>
    <property type="evidence" value="ECO:0007669"/>
    <property type="project" value="TreeGrafter"/>
</dbReference>
<dbReference type="Proteomes" id="UP000594454">
    <property type="component" value="Chromosome 4"/>
</dbReference>
<dbReference type="EMBL" id="LR899012">
    <property type="protein sequence ID" value="CAD7089546.1"/>
    <property type="molecule type" value="Genomic_DNA"/>
</dbReference>
<dbReference type="InParanoid" id="A0A7R8UZW6"/>
<dbReference type="InterPro" id="IPR000719">
    <property type="entry name" value="Prot_kinase_dom"/>
</dbReference>
<dbReference type="OMA" id="RCNPEDI"/>